<dbReference type="FunFam" id="2.70.150.10:FF:000014">
    <property type="entry name" value="Calcium-transporting ATPase, putative"/>
    <property type="match status" value="1"/>
</dbReference>
<dbReference type="SUPFAM" id="SSF81665">
    <property type="entry name" value="Calcium ATPase, transmembrane domain M"/>
    <property type="match status" value="1"/>
</dbReference>
<evidence type="ECO:0000256" key="7">
    <source>
        <dbReference type="ARBA" id="ARBA00022837"/>
    </source>
</evidence>
<evidence type="ECO:0000256" key="8">
    <source>
        <dbReference type="ARBA" id="ARBA00022840"/>
    </source>
</evidence>
<dbReference type="GO" id="GO:0016887">
    <property type="term" value="F:ATP hydrolysis activity"/>
    <property type="evidence" value="ECO:0007669"/>
    <property type="project" value="InterPro"/>
</dbReference>
<dbReference type="Proteomes" id="UP001150925">
    <property type="component" value="Unassembled WGS sequence"/>
</dbReference>
<dbReference type="InterPro" id="IPR004014">
    <property type="entry name" value="ATPase_P-typ_cation-transptr_N"/>
</dbReference>
<evidence type="ECO:0000256" key="6">
    <source>
        <dbReference type="ARBA" id="ARBA00022741"/>
    </source>
</evidence>
<evidence type="ECO:0000259" key="15">
    <source>
        <dbReference type="SMART" id="SM00831"/>
    </source>
</evidence>
<evidence type="ECO:0000256" key="10">
    <source>
        <dbReference type="ARBA" id="ARBA00022967"/>
    </source>
</evidence>
<keyword evidence="12" id="KW-0406">Ion transport</keyword>
<dbReference type="NCBIfam" id="TIGR01494">
    <property type="entry name" value="ATPase_P-type"/>
    <property type="match status" value="1"/>
</dbReference>
<evidence type="ECO:0000256" key="3">
    <source>
        <dbReference type="ARBA" id="ARBA00022448"/>
    </source>
</evidence>
<comment type="caution">
    <text evidence="16">The sequence shown here is derived from an EMBL/GenBank/DDBJ whole genome shotgun (WGS) entry which is preliminary data.</text>
</comment>
<dbReference type="InterPro" id="IPR001757">
    <property type="entry name" value="P_typ_ATPase"/>
</dbReference>
<keyword evidence="8" id="KW-0067">ATP-binding</keyword>
<feature type="domain" description="Cation-transporting P-type ATPase N-terminal" evidence="15">
    <location>
        <begin position="3"/>
        <end position="77"/>
    </location>
</feature>
<evidence type="ECO:0000256" key="14">
    <source>
        <dbReference type="SAM" id="Phobius"/>
    </source>
</evidence>
<keyword evidence="6" id="KW-0547">Nucleotide-binding</keyword>
<feature type="non-terminal residue" evidence="16">
    <location>
        <position position="238"/>
    </location>
</feature>
<dbReference type="Gene3D" id="1.20.1110.10">
    <property type="entry name" value="Calcium-transporting ATPase, transmembrane domain"/>
    <property type="match status" value="1"/>
</dbReference>
<evidence type="ECO:0000256" key="5">
    <source>
        <dbReference type="ARBA" id="ARBA00022692"/>
    </source>
</evidence>
<dbReference type="SUPFAM" id="SSF81653">
    <property type="entry name" value="Calcium ATPase, transduction domain A"/>
    <property type="match status" value="1"/>
</dbReference>
<feature type="transmembrane region" description="Helical" evidence="14">
    <location>
        <begin position="85"/>
        <end position="107"/>
    </location>
</feature>
<evidence type="ECO:0000313" key="17">
    <source>
        <dbReference type="Proteomes" id="UP001150925"/>
    </source>
</evidence>
<dbReference type="GO" id="GO:0005524">
    <property type="term" value="F:ATP binding"/>
    <property type="evidence" value="ECO:0007669"/>
    <property type="project" value="UniProtKB-KW"/>
</dbReference>
<dbReference type="GO" id="GO:0016020">
    <property type="term" value="C:membrane"/>
    <property type="evidence" value="ECO:0007669"/>
    <property type="project" value="UniProtKB-SubCell"/>
</dbReference>
<accession>A0A9W8ASW7</accession>
<evidence type="ECO:0000313" key="16">
    <source>
        <dbReference type="EMBL" id="KAJ1961306.1"/>
    </source>
</evidence>
<keyword evidence="4" id="KW-0109">Calcium transport</keyword>
<gene>
    <name evidence="16" type="ORF">IWQ62_003912</name>
</gene>
<proteinExistence type="predicted"/>
<keyword evidence="3" id="KW-0813">Transport</keyword>
<dbReference type="InterPro" id="IPR023298">
    <property type="entry name" value="ATPase_P-typ_TM_dom_sf"/>
</dbReference>
<keyword evidence="17" id="KW-1185">Reference proteome</keyword>
<dbReference type="GO" id="GO:0005388">
    <property type="term" value="F:P-type calcium transporter activity"/>
    <property type="evidence" value="ECO:0007669"/>
    <property type="project" value="UniProtKB-EC"/>
</dbReference>
<keyword evidence="10" id="KW-1278">Translocase</keyword>
<evidence type="ECO:0000256" key="1">
    <source>
        <dbReference type="ARBA" id="ARBA00004141"/>
    </source>
</evidence>
<keyword evidence="13 14" id="KW-0472">Membrane</keyword>
<evidence type="ECO:0000256" key="13">
    <source>
        <dbReference type="ARBA" id="ARBA00023136"/>
    </source>
</evidence>
<name>A0A9W8ASW7_9FUNG</name>
<dbReference type="AlphaFoldDB" id="A0A9W8ASW7"/>
<protein>
    <recommendedName>
        <fullName evidence="2">P-type Ca(2+) transporter</fullName>
        <ecNumber evidence="2">7.2.2.10</ecNumber>
    </recommendedName>
</protein>
<keyword evidence="9" id="KW-0460">Magnesium</keyword>
<dbReference type="OrthoDB" id="3352408at2759"/>
<dbReference type="EC" id="7.2.2.10" evidence="2"/>
<evidence type="ECO:0000256" key="11">
    <source>
        <dbReference type="ARBA" id="ARBA00022989"/>
    </source>
</evidence>
<dbReference type="InterPro" id="IPR008250">
    <property type="entry name" value="ATPase_P-typ_transduc_dom_A_sf"/>
</dbReference>
<evidence type="ECO:0000256" key="4">
    <source>
        <dbReference type="ARBA" id="ARBA00022568"/>
    </source>
</evidence>
<evidence type="ECO:0000256" key="2">
    <source>
        <dbReference type="ARBA" id="ARBA00012790"/>
    </source>
</evidence>
<comment type="subcellular location">
    <subcellularLocation>
        <location evidence="1">Membrane</location>
        <topology evidence="1">Multi-pass membrane protein</topology>
    </subcellularLocation>
</comment>
<dbReference type="EMBL" id="JANBPY010001161">
    <property type="protein sequence ID" value="KAJ1961306.1"/>
    <property type="molecule type" value="Genomic_DNA"/>
</dbReference>
<dbReference type="SMART" id="SM00831">
    <property type="entry name" value="Cation_ATPase_N"/>
    <property type="match status" value="1"/>
</dbReference>
<reference evidence="16" key="1">
    <citation type="submission" date="2022-07" db="EMBL/GenBank/DDBJ databases">
        <title>Phylogenomic reconstructions and comparative analyses of Kickxellomycotina fungi.</title>
        <authorList>
            <person name="Reynolds N.K."/>
            <person name="Stajich J.E."/>
            <person name="Barry K."/>
            <person name="Grigoriev I.V."/>
            <person name="Crous P."/>
            <person name="Smith M.E."/>
        </authorList>
    </citation>
    <scope>NUCLEOTIDE SEQUENCE</scope>
    <source>
        <strain evidence="16">RSA 1196</strain>
    </source>
</reference>
<organism evidence="16 17">
    <name type="scientific">Dispira parvispora</name>
    <dbReference type="NCBI Taxonomy" id="1520584"/>
    <lineage>
        <taxon>Eukaryota</taxon>
        <taxon>Fungi</taxon>
        <taxon>Fungi incertae sedis</taxon>
        <taxon>Zoopagomycota</taxon>
        <taxon>Kickxellomycotina</taxon>
        <taxon>Dimargaritomycetes</taxon>
        <taxon>Dimargaritales</taxon>
        <taxon>Dimargaritaceae</taxon>
        <taxon>Dispira</taxon>
    </lineage>
</organism>
<dbReference type="Gene3D" id="2.70.150.10">
    <property type="entry name" value="Calcium-transporting ATPase, cytoplasmic transduction domain A"/>
    <property type="match status" value="1"/>
</dbReference>
<evidence type="ECO:0000256" key="12">
    <source>
        <dbReference type="ARBA" id="ARBA00023065"/>
    </source>
</evidence>
<keyword evidence="11 14" id="KW-1133">Transmembrane helix</keyword>
<dbReference type="InterPro" id="IPR059000">
    <property type="entry name" value="ATPase_P-type_domA"/>
</dbReference>
<dbReference type="Pfam" id="PF00690">
    <property type="entry name" value="Cation_ATPase_N"/>
    <property type="match status" value="1"/>
</dbReference>
<keyword evidence="7" id="KW-0106">Calcium</keyword>
<keyword evidence="5 14" id="KW-0812">Transmembrane</keyword>
<dbReference type="Pfam" id="PF00122">
    <property type="entry name" value="E1-E2_ATPase"/>
    <property type="match status" value="1"/>
</dbReference>
<sequence>MEDSYRRSTQEVLDTFEVNLRQGLSRTQVEASQARYGRNALPEEESTPLWELILEQFKDQMVIILMISALVSLVLAFLEEDGDQLTAYVEPVVIMLILVANATVGVIQESNAEKAIEALKEYSPDEAKVVRGGELQRINAEELVPGDIVDLAVGDKIPADCRLVEIYSSSLRVDQAILTGESASVHKDTAAVSDPHAVKQDQINMLFSGTTLVQGKGRAVVVQTGSDTAIGDIHKSIS</sequence>
<dbReference type="PANTHER" id="PTHR42861">
    <property type="entry name" value="CALCIUM-TRANSPORTING ATPASE"/>
    <property type="match status" value="1"/>
</dbReference>
<feature type="transmembrane region" description="Helical" evidence="14">
    <location>
        <begin position="61"/>
        <end position="79"/>
    </location>
</feature>
<evidence type="ECO:0000256" key="9">
    <source>
        <dbReference type="ARBA" id="ARBA00022842"/>
    </source>
</evidence>